<name>A0A4Q9FF39_9FLAO</name>
<sequence>MKNVFLLFIIALLLFSCSKKQNNKGNIYFKVVADSIFVLYENKFLCPVFTKIENLKDNSIDFVQSAPNETSLIMKINSKQTDTISILNSYSFKHYYGYYEEAKQAYDTAFNYALPFPKGKQYKIIQGYNGDFTHNTNFSRYTIDFELKIGDTVVAARDGIVIKVVDKHNKQGTTEKYKPYGNYILVHHEDNTFAQYVHLKQYGALVKVGDTVIKNQPLGLSGFTGLTTTPHLHFGVFKATTNGFVSIPIILDSIPGKKYTKNKIAKND</sequence>
<reference evidence="2 3" key="1">
    <citation type="submission" date="2019-02" db="EMBL/GenBank/DDBJ databases">
        <title>Hyunsoonleella sp., isolated from marine sediment.</title>
        <authorList>
            <person name="Liu B.-T."/>
        </authorList>
    </citation>
    <scope>NUCLEOTIDE SEQUENCE [LARGE SCALE GENOMIC DNA]</scope>
    <source>
        <strain evidence="2 3">T58</strain>
    </source>
</reference>
<dbReference type="SUPFAM" id="SSF51261">
    <property type="entry name" value="Duplicated hybrid motif"/>
    <property type="match status" value="1"/>
</dbReference>
<dbReference type="InterPro" id="IPR050570">
    <property type="entry name" value="Cell_wall_metabolism_enzyme"/>
</dbReference>
<dbReference type="Gene3D" id="2.70.70.10">
    <property type="entry name" value="Glucose Permease (Domain IIA)"/>
    <property type="match status" value="1"/>
</dbReference>
<evidence type="ECO:0000259" key="1">
    <source>
        <dbReference type="Pfam" id="PF01551"/>
    </source>
</evidence>
<dbReference type="PANTHER" id="PTHR21666:SF270">
    <property type="entry name" value="MUREIN HYDROLASE ACTIVATOR ENVC"/>
    <property type="match status" value="1"/>
</dbReference>
<organism evidence="2 3">
    <name type="scientific">Hyunsoonleella flava</name>
    <dbReference type="NCBI Taxonomy" id="2527939"/>
    <lineage>
        <taxon>Bacteria</taxon>
        <taxon>Pseudomonadati</taxon>
        <taxon>Bacteroidota</taxon>
        <taxon>Flavobacteriia</taxon>
        <taxon>Flavobacteriales</taxon>
        <taxon>Flavobacteriaceae</taxon>
    </lineage>
</organism>
<evidence type="ECO:0000313" key="3">
    <source>
        <dbReference type="Proteomes" id="UP000291142"/>
    </source>
</evidence>
<feature type="domain" description="M23ase beta-sheet core" evidence="1">
    <location>
        <begin position="142"/>
        <end position="239"/>
    </location>
</feature>
<dbReference type="CDD" id="cd12797">
    <property type="entry name" value="M23_peptidase"/>
    <property type="match status" value="1"/>
</dbReference>
<dbReference type="EMBL" id="SIRT01000003">
    <property type="protein sequence ID" value="TBN04807.1"/>
    <property type="molecule type" value="Genomic_DNA"/>
</dbReference>
<gene>
    <name evidence="2" type="ORF">EYD45_05980</name>
</gene>
<keyword evidence="3" id="KW-1185">Reference proteome</keyword>
<dbReference type="InterPro" id="IPR016047">
    <property type="entry name" value="M23ase_b-sheet_dom"/>
</dbReference>
<accession>A0A4Q9FF39</accession>
<dbReference type="AlphaFoldDB" id="A0A4Q9FF39"/>
<dbReference type="GO" id="GO:0004222">
    <property type="term" value="F:metalloendopeptidase activity"/>
    <property type="evidence" value="ECO:0007669"/>
    <property type="project" value="TreeGrafter"/>
</dbReference>
<comment type="caution">
    <text evidence="2">The sequence shown here is derived from an EMBL/GenBank/DDBJ whole genome shotgun (WGS) entry which is preliminary data.</text>
</comment>
<dbReference type="PROSITE" id="PS51257">
    <property type="entry name" value="PROKAR_LIPOPROTEIN"/>
    <property type="match status" value="1"/>
</dbReference>
<dbReference type="Proteomes" id="UP000291142">
    <property type="component" value="Unassembled WGS sequence"/>
</dbReference>
<dbReference type="PANTHER" id="PTHR21666">
    <property type="entry name" value="PEPTIDASE-RELATED"/>
    <property type="match status" value="1"/>
</dbReference>
<evidence type="ECO:0000313" key="2">
    <source>
        <dbReference type="EMBL" id="TBN04807.1"/>
    </source>
</evidence>
<dbReference type="InterPro" id="IPR011055">
    <property type="entry name" value="Dup_hybrid_motif"/>
</dbReference>
<proteinExistence type="predicted"/>
<dbReference type="OrthoDB" id="9809488at2"/>
<dbReference type="Pfam" id="PF01551">
    <property type="entry name" value="Peptidase_M23"/>
    <property type="match status" value="1"/>
</dbReference>
<protein>
    <submittedName>
        <fullName evidence="2">M23 family metallopeptidase</fullName>
    </submittedName>
</protein>